<comment type="function">
    <text evidence="12">Catalyzes the attachment of serine to tRNA(Ser). Is also able to aminoacylate tRNA(Sec) with serine, to form the misacylated tRNA L-seryl-tRNA(Sec), which will be further converted into selenocysteinyl-tRNA(Sec).</text>
</comment>
<keyword evidence="16" id="KW-1185">Reference proteome</keyword>
<feature type="binding site" evidence="12">
    <location>
        <begin position="354"/>
        <end position="357"/>
    </location>
    <ligand>
        <name>ATP</name>
        <dbReference type="ChEBI" id="CHEBI:30616"/>
    </ligand>
</feature>
<dbReference type="CDD" id="cd00770">
    <property type="entry name" value="SerRS_core"/>
    <property type="match status" value="1"/>
</dbReference>
<dbReference type="Proteomes" id="UP000887222">
    <property type="component" value="Unassembled WGS sequence"/>
</dbReference>
<dbReference type="PIRSF" id="PIRSF001529">
    <property type="entry name" value="Ser-tRNA-synth_IIa"/>
    <property type="match status" value="1"/>
</dbReference>
<evidence type="ECO:0000256" key="3">
    <source>
        <dbReference type="ARBA" id="ARBA00010728"/>
    </source>
</evidence>
<dbReference type="Gene3D" id="3.30.930.10">
    <property type="entry name" value="Bira Bifunctional Protein, Domain 2"/>
    <property type="match status" value="1"/>
</dbReference>
<evidence type="ECO:0000256" key="1">
    <source>
        <dbReference type="ARBA" id="ARBA00004496"/>
    </source>
</evidence>
<evidence type="ECO:0000256" key="8">
    <source>
        <dbReference type="ARBA" id="ARBA00022917"/>
    </source>
</evidence>
<dbReference type="PROSITE" id="PS50862">
    <property type="entry name" value="AA_TRNA_LIGASE_II"/>
    <property type="match status" value="1"/>
</dbReference>
<dbReference type="PANTHER" id="PTHR43697:SF1">
    <property type="entry name" value="SERINE--TRNA LIGASE"/>
    <property type="match status" value="1"/>
</dbReference>
<gene>
    <name evidence="12 15" type="primary">serS</name>
    <name evidence="15" type="ORF">NCCP691_40250</name>
</gene>
<evidence type="ECO:0000256" key="5">
    <source>
        <dbReference type="ARBA" id="ARBA00022598"/>
    </source>
</evidence>
<dbReference type="InterPro" id="IPR010978">
    <property type="entry name" value="tRNA-bd_arm"/>
</dbReference>
<evidence type="ECO:0000256" key="7">
    <source>
        <dbReference type="ARBA" id="ARBA00022840"/>
    </source>
</evidence>
<sequence>MIDIQLLRKDIDNVAARLAARKFQLDTAAFNALEAERKQIQTRTEELQSRRNMLSKQIGMLKGKGEDASAVMAEVGGIGDELKASAERLDQIQARLSEFLLAVPNLPHESVPVGQDEAGNVEVRKVGTPRSFDFEVRDHVDVGAALGLDFDVAAKLTGSRFAVMKSGIARLHRALAQFMLDTHTGEHGYTECYTPYIVNADSLRGTGQLPKFEADLFAARKGGQEGEGEALYLIPTSEVSLTNMVRDEIVSADALPIRMTAHTPCFRSEAGSYGRDTRGMIRQHQFDKVEMVQIVHPEKSYEALEEMVGHAENILRKLGLPYRVITLCTGDMGFGAAKTYDLEVWLPAQNTYREISSVSNCEAFQARRMQARFRNAQGKPELVHTLNGSGLAVGRTLVAILENYQQADGSVDIPEVLQPYMGGLKRLTRSA</sequence>
<keyword evidence="9 12" id="KW-0030">Aminoacyl-tRNA synthetase</keyword>
<dbReference type="PANTHER" id="PTHR43697">
    <property type="entry name" value="SERYL-TRNA SYNTHETASE"/>
    <property type="match status" value="1"/>
</dbReference>
<dbReference type="EMBL" id="BPMK01000024">
    <property type="protein sequence ID" value="GIZ54011.1"/>
    <property type="molecule type" value="Genomic_DNA"/>
</dbReference>
<keyword evidence="7 12" id="KW-0067">ATP-binding</keyword>
<dbReference type="GO" id="GO:0016874">
    <property type="term" value="F:ligase activity"/>
    <property type="evidence" value="ECO:0007669"/>
    <property type="project" value="UniProtKB-KW"/>
</dbReference>
<comment type="catalytic activity">
    <reaction evidence="10 12">
        <text>tRNA(Sec) + L-serine + ATP = L-seryl-tRNA(Sec) + AMP + diphosphate + H(+)</text>
        <dbReference type="Rhea" id="RHEA:42580"/>
        <dbReference type="Rhea" id="RHEA-COMP:9742"/>
        <dbReference type="Rhea" id="RHEA-COMP:10128"/>
        <dbReference type="ChEBI" id="CHEBI:15378"/>
        <dbReference type="ChEBI" id="CHEBI:30616"/>
        <dbReference type="ChEBI" id="CHEBI:33019"/>
        <dbReference type="ChEBI" id="CHEBI:33384"/>
        <dbReference type="ChEBI" id="CHEBI:78442"/>
        <dbReference type="ChEBI" id="CHEBI:78533"/>
        <dbReference type="ChEBI" id="CHEBI:456215"/>
        <dbReference type="EC" id="6.1.1.11"/>
    </reaction>
</comment>
<keyword evidence="13" id="KW-0175">Coiled coil</keyword>
<comment type="pathway">
    <text evidence="2 12">Aminoacyl-tRNA biosynthesis; selenocysteinyl-tRNA(Sec) biosynthesis; L-seryl-tRNA(Sec) from L-serine and tRNA(Sec): step 1/1.</text>
</comment>
<dbReference type="InterPro" id="IPR042103">
    <property type="entry name" value="SerRS_1_N_sf"/>
</dbReference>
<evidence type="ECO:0000256" key="9">
    <source>
        <dbReference type="ARBA" id="ARBA00023146"/>
    </source>
</evidence>
<keyword evidence="4 12" id="KW-0963">Cytoplasm</keyword>
<protein>
    <recommendedName>
        <fullName evidence="12">Serine--tRNA ligase</fullName>
        <ecNumber evidence="12">6.1.1.11</ecNumber>
    </recommendedName>
    <alternativeName>
        <fullName evidence="12">Seryl-tRNA synthetase</fullName>
        <shortName evidence="12">SerRS</shortName>
    </alternativeName>
    <alternativeName>
        <fullName evidence="12">Seryl-tRNA(Ser/Sec) synthetase</fullName>
    </alternativeName>
</protein>
<comment type="catalytic activity">
    <reaction evidence="11 12">
        <text>tRNA(Ser) + L-serine + ATP = L-seryl-tRNA(Ser) + AMP + diphosphate + H(+)</text>
        <dbReference type="Rhea" id="RHEA:12292"/>
        <dbReference type="Rhea" id="RHEA-COMP:9669"/>
        <dbReference type="Rhea" id="RHEA-COMP:9703"/>
        <dbReference type="ChEBI" id="CHEBI:15378"/>
        <dbReference type="ChEBI" id="CHEBI:30616"/>
        <dbReference type="ChEBI" id="CHEBI:33019"/>
        <dbReference type="ChEBI" id="CHEBI:33384"/>
        <dbReference type="ChEBI" id="CHEBI:78442"/>
        <dbReference type="ChEBI" id="CHEBI:78533"/>
        <dbReference type="ChEBI" id="CHEBI:456215"/>
        <dbReference type="EC" id="6.1.1.11"/>
    </reaction>
</comment>
<feature type="binding site" evidence="12">
    <location>
        <begin position="267"/>
        <end position="269"/>
    </location>
    <ligand>
        <name>ATP</name>
        <dbReference type="ChEBI" id="CHEBI:30616"/>
    </ligand>
</feature>
<dbReference type="SUPFAM" id="SSF55681">
    <property type="entry name" value="Class II aaRS and biotin synthetases"/>
    <property type="match status" value="1"/>
</dbReference>
<evidence type="ECO:0000259" key="14">
    <source>
        <dbReference type="PROSITE" id="PS50862"/>
    </source>
</evidence>
<evidence type="ECO:0000256" key="2">
    <source>
        <dbReference type="ARBA" id="ARBA00005045"/>
    </source>
</evidence>
<evidence type="ECO:0000256" key="4">
    <source>
        <dbReference type="ARBA" id="ARBA00022490"/>
    </source>
</evidence>
<dbReference type="InterPro" id="IPR015866">
    <property type="entry name" value="Ser-tRNA-synth_1_N"/>
</dbReference>
<comment type="domain">
    <text evidence="12">Consists of two distinct domains, a catalytic core and a N-terminal extension that is involved in tRNA binding.</text>
</comment>
<dbReference type="NCBIfam" id="TIGR00414">
    <property type="entry name" value="serS"/>
    <property type="match status" value="1"/>
</dbReference>
<dbReference type="InterPro" id="IPR045864">
    <property type="entry name" value="aa-tRNA-synth_II/BPL/LPL"/>
</dbReference>
<dbReference type="InterPro" id="IPR002317">
    <property type="entry name" value="Ser-tRNA-ligase_type_1"/>
</dbReference>
<evidence type="ECO:0000313" key="16">
    <source>
        <dbReference type="Proteomes" id="UP000887222"/>
    </source>
</evidence>
<dbReference type="SUPFAM" id="SSF46589">
    <property type="entry name" value="tRNA-binding arm"/>
    <property type="match status" value="1"/>
</dbReference>
<evidence type="ECO:0000256" key="6">
    <source>
        <dbReference type="ARBA" id="ARBA00022741"/>
    </source>
</evidence>
<comment type="subcellular location">
    <subcellularLocation>
        <location evidence="1 12">Cytoplasm</location>
    </subcellularLocation>
</comment>
<keyword evidence="6 12" id="KW-0547">Nucleotide-binding</keyword>
<dbReference type="RefSeq" id="WP_220810421.1">
    <property type="nucleotide sequence ID" value="NZ_BPMK01000024.1"/>
</dbReference>
<dbReference type="Pfam" id="PF00587">
    <property type="entry name" value="tRNA-synt_2b"/>
    <property type="match status" value="1"/>
</dbReference>
<proteinExistence type="inferred from homology"/>
<dbReference type="HAMAP" id="MF_00176">
    <property type="entry name" value="Ser_tRNA_synth_type1"/>
    <property type="match status" value="1"/>
</dbReference>
<evidence type="ECO:0000313" key="15">
    <source>
        <dbReference type="EMBL" id="GIZ54011.1"/>
    </source>
</evidence>
<dbReference type="InterPro" id="IPR033729">
    <property type="entry name" value="SerRS_core"/>
</dbReference>
<feature type="domain" description="Aminoacyl-transfer RNA synthetases class-II family profile" evidence="14">
    <location>
        <begin position="170"/>
        <end position="414"/>
    </location>
</feature>
<feature type="binding site" evidence="12">
    <location>
        <begin position="236"/>
        <end position="238"/>
    </location>
    <ligand>
        <name>L-serine</name>
        <dbReference type="ChEBI" id="CHEBI:33384"/>
    </ligand>
</feature>
<keyword evidence="8 12" id="KW-0648">Protein biosynthesis</keyword>
<dbReference type="Gene3D" id="1.10.287.40">
    <property type="entry name" value="Serine-tRNA synthetase, tRNA binding domain"/>
    <property type="match status" value="1"/>
</dbReference>
<evidence type="ECO:0000256" key="11">
    <source>
        <dbReference type="ARBA" id="ARBA00048823"/>
    </source>
</evidence>
<feature type="binding site" evidence="12">
    <location>
        <position position="389"/>
    </location>
    <ligand>
        <name>L-serine</name>
        <dbReference type="ChEBI" id="CHEBI:33384"/>
    </ligand>
</feature>
<dbReference type="Pfam" id="PF02403">
    <property type="entry name" value="Seryl_tRNA_N"/>
    <property type="match status" value="1"/>
</dbReference>
<evidence type="ECO:0000256" key="13">
    <source>
        <dbReference type="SAM" id="Coils"/>
    </source>
</evidence>
<dbReference type="EC" id="6.1.1.11" evidence="12"/>
<accession>A0ABQ4QAC4</accession>
<keyword evidence="5 12" id="KW-0436">Ligase</keyword>
<comment type="similarity">
    <text evidence="3 12">Belongs to the class-II aminoacyl-tRNA synthetase family. Type-1 seryl-tRNA synthetase subfamily.</text>
</comment>
<feature type="binding site" evidence="12">
    <location>
        <position position="290"/>
    </location>
    <ligand>
        <name>L-serine</name>
        <dbReference type="ChEBI" id="CHEBI:33384"/>
    </ligand>
</feature>
<dbReference type="InterPro" id="IPR006195">
    <property type="entry name" value="aa-tRNA-synth_II"/>
</dbReference>
<reference evidence="15 16" key="1">
    <citation type="journal article" date="2022" name="Int. J. Syst. Evol. Microbiol.">
        <title>Noviherbaspirillum aridicola sp. nov., isolated from an arid soil in Pakistan.</title>
        <authorList>
            <person name="Khan I.U."/>
            <person name="Saqib M."/>
            <person name="Amin A."/>
            <person name="Hussain F."/>
            <person name="Li L."/>
            <person name="Liu Y.H."/>
            <person name="Fang B.Z."/>
            <person name="Ahmed I."/>
            <person name="Li W.J."/>
        </authorList>
    </citation>
    <scope>NUCLEOTIDE SEQUENCE [LARGE SCALE GENOMIC DNA]</scope>
    <source>
        <strain evidence="15 16">NCCP-691</strain>
    </source>
</reference>
<comment type="caution">
    <text evidence="12">Lacks conserved residue(s) required for the propagation of feature annotation.</text>
</comment>
<dbReference type="PRINTS" id="PR00981">
    <property type="entry name" value="TRNASYNTHSER"/>
</dbReference>
<feature type="coiled-coil region" evidence="13">
    <location>
        <begin position="30"/>
        <end position="57"/>
    </location>
</feature>
<comment type="caution">
    <text evidence="15">The sequence shown here is derived from an EMBL/GenBank/DDBJ whole genome shotgun (WGS) entry which is preliminary data.</text>
</comment>
<organism evidence="15 16">
    <name type="scientific">Noviherbaspirillum aridicola</name>
    <dbReference type="NCBI Taxonomy" id="2849687"/>
    <lineage>
        <taxon>Bacteria</taxon>
        <taxon>Pseudomonadati</taxon>
        <taxon>Pseudomonadota</taxon>
        <taxon>Betaproteobacteria</taxon>
        <taxon>Burkholderiales</taxon>
        <taxon>Oxalobacteraceae</taxon>
        <taxon>Noviherbaspirillum</taxon>
    </lineage>
</organism>
<name>A0ABQ4QAC4_9BURK</name>
<dbReference type="InterPro" id="IPR002314">
    <property type="entry name" value="aa-tRNA-synt_IIb"/>
</dbReference>
<evidence type="ECO:0000256" key="12">
    <source>
        <dbReference type="HAMAP-Rule" id="MF_00176"/>
    </source>
</evidence>
<comment type="subunit">
    <text evidence="12">Homodimer. The tRNA molecule binds across the dimer.</text>
</comment>
<evidence type="ECO:0000256" key="10">
    <source>
        <dbReference type="ARBA" id="ARBA00047929"/>
    </source>
</evidence>